<accession>A0A8J3ALG0</accession>
<keyword evidence="1" id="KW-1133">Transmembrane helix</keyword>
<evidence type="ECO:0000313" key="3">
    <source>
        <dbReference type="Proteomes" id="UP000626244"/>
    </source>
</evidence>
<keyword evidence="1" id="KW-0472">Membrane</keyword>
<evidence type="ECO:0000313" key="2">
    <source>
        <dbReference type="EMBL" id="GGI12513.1"/>
    </source>
</evidence>
<reference evidence="3" key="1">
    <citation type="journal article" date="2019" name="Int. J. Syst. Evol. Microbiol.">
        <title>The Global Catalogue of Microorganisms (GCM) 10K type strain sequencing project: providing services to taxonomists for standard genome sequencing and annotation.</title>
        <authorList>
            <consortium name="The Broad Institute Genomics Platform"/>
            <consortium name="The Broad Institute Genome Sequencing Center for Infectious Disease"/>
            <person name="Wu L."/>
            <person name="Ma J."/>
        </authorList>
    </citation>
    <scope>NUCLEOTIDE SEQUENCE [LARGE SCALE GENOMIC DNA]</scope>
    <source>
        <strain evidence="3">CGMCC 1.14993</strain>
    </source>
</reference>
<protein>
    <submittedName>
        <fullName evidence="2">Uncharacterized protein</fullName>
    </submittedName>
</protein>
<dbReference type="OrthoDB" id="9958796at2"/>
<keyword evidence="3" id="KW-1185">Reference proteome</keyword>
<sequence length="55" mass="6390">MLKVDKQSNSSLKMKELMFNEELFEATVEKFTSVIFFILIGLGIPFMIHIILQLL</sequence>
<dbReference type="EMBL" id="BMHB01000001">
    <property type="protein sequence ID" value="GGI12513.1"/>
    <property type="molecule type" value="Genomic_DNA"/>
</dbReference>
<feature type="transmembrane region" description="Helical" evidence="1">
    <location>
        <begin position="31"/>
        <end position="52"/>
    </location>
</feature>
<gene>
    <name evidence="2" type="ORF">GCM10007380_13290</name>
</gene>
<organism evidence="2 3">
    <name type="scientific">Gottfriedia solisilvae</name>
    <dbReference type="NCBI Taxonomy" id="1516104"/>
    <lineage>
        <taxon>Bacteria</taxon>
        <taxon>Bacillati</taxon>
        <taxon>Bacillota</taxon>
        <taxon>Bacilli</taxon>
        <taxon>Bacillales</taxon>
        <taxon>Bacillaceae</taxon>
        <taxon>Gottfriedia</taxon>
    </lineage>
</organism>
<proteinExistence type="predicted"/>
<dbReference type="RefSeq" id="WP_158093123.1">
    <property type="nucleotide sequence ID" value="NZ_BMHB01000001.1"/>
</dbReference>
<keyword evidence="1" id="KW-0812">Transmembrane</keyword>
<evidence type="ECO:0000256" key="1">
    <source>
        <dbReference type="SAM" id="Phobius"/>
    </source>
</evidence>
<dbReference type="Proteomes" id="UP000626244">
    <property type="component" value="Unassembled WGS sequence"/>
</dbReference>
<comment type="caution">
    <text evidence="2">The sequence shown here is derived from an EMBL/GenBank/DDBJ whole genome shotgun (WGS) entry which is preliminary data.</text>
</comment>
<name>A0A8J3ALG0_9BACI</name>
<dbReference type="AlphaFoldDB" id="A0A8J3ALG0"/>